<evidence type="ECO:0000313" key="1">
    <source>
        <dbReference type="EMBL" id="PRF65576.1"/>
    </source>
</evidence>
<organism evidence="1 2">
    <name type="scientific">Burkholderia multivorans</name>
    <dbReference type="NCBI Taxonomy" id="87883"/>
    <lineage>
        <taxon>Bacteria</taxon>
        <taxon>Pseudomonadati</taxon>
        <taxon>Pseudomonadota</taxon>
        <taxon>Betaproteobacteria</taxon>
        <taxon>Burkholderiales</taxon>
        <taxon>Burkholderiaceae</taxon>
        <taxon>Burkholderia</taxon>
        <taxon>Burkholderia cepacia complex</taxon>
    </lineage>
</organism>
<gene>
    <name evidence="1" type="ORF">C6Q15_03680</name>
</gene>
<sequence>MRRESQLYAAVGERNGVKCDVQPAAIRVIRITDTVCATRAEGETAWQWSLTDGVARSESRASALLRVKYDGK</sequence>
<evidence type="ECO:0000313" key="2">
    <source>
        <dbReference type="Proteomes" id="UP000238982"/>
    </source>
</evidence>
<dbReference type="EMBL" id="PVGH01000019">
    <property type="protein sequence ID" value="PRF65576.1"/>
    <property type="molecule type" value="Genomic_DNA"/>
</dbReference>
<dbReference type="AlphaFoldDB" id="A0A2S9N001"/>
<name>A0A2S9N001_9BURK</name>
<comment type="caution">
    <text evidence="1">The sequence shown here is derived from an EMBL/GenBank/DDBJ whole genome shotgun (WGS) entry which is preliminary data.</text>
</comment>
<dbReference type="Proteomes" id="UP000238982">
    <property type="component" value="Unassembled WGS sequence"/>
</dbReference>
<reference evidence="1 2" key="1">
    <citation type="submission" date="2018-03" db="EMBL/GenBank/DDBJ databases">
        <authorList>
            <person name="Keele B.F."/>
        </authorList>
    </citation>
    <scope>NUCLEOTIDE SEQUENCE [LARGE SCALE GENOMIC DNA]</scope>
    <source>
        <strain evidence="1 2">AU19729</strain>
    </source>
</reference>
<accession>A0A2S9N001</accession>
<protein>
    <submittedName>
        <fullName evidence="1">Uncharacterized protein</fullName>
    </submittedName>
</protein>
<proteinExistence type="predicted"/>